<name>A0ABX9BQD6_9BACL</name>
<sequence length="236" mass="27119">MSTSKEHDFLLQSVRIWFNQPEQISHYTHEFIEGPTVAEQYLLNPLPDSSSVLDVGCGTGRISVYLAERGYRVNGIDVSEGLLSVACDISKKRNLDIGFLYSEGKLPYQDEEFDTLIGFKILCYIPTRELRNENLKEFYRVLKPGGTCIITQNIVPDEYIDDAKDEHYWSSPASQFGILERGDNFPLGNGYVHWFTESDLLNEIRSTDFEIELFESDEEHEGEGYIKLIKLRKPCK</sequence>
<organism evidence="2 3">
    <name type="scientific">Paenibacillus pabuli</name>
    <dbReference type="NCBI Taxonomy" id="1472"/>
    <lineage>
        <taxon>Bacteria</taxon>
        <taxon>Bacillati</taxon>
        <taxon>Bacillota</taxon>
        <taxon>Bacilli</taxon>
        <taxon>Bacillales</taxon>
        <taxon>Paenibacillaceae</taxon>
        <taxon>Paenibacillus</taxon>
    </lineage>
</organism>
<dbReference type="InterPro" id="IPR029063">
    <property type="entry name" value="SAM-dependent_MTases_sf"/>
</dbReference>
<dbReference type="EMBL" id="QLLI01000002">
    <property type="protein sequence ID" value="RAJ00928.1"/>
    <property type="molecule type" value="Genomic_DNA"/>
</dbReference>
<dbReference type="Gene3D" id="3.40.50.150">
    <property type="entry name" value="Vaccinia Virus protein VP39"/>
    <property type="match status" value="1"/>
</dbReference>
<accession>A0ABX9BQD6</accession>
<keyword evidence="3" id="KW-1185">Reference proteome</keyword>
<reference evidence="2 3" key="1">
    <citation type="submission" date="2018-06" db="EMBL/GenBank/DDBJ databases">
        <title>Freshwater and sediment microbial communities from various areas in North America, analyzing microbe dynamics in response to fracking.</title>
        <authorList>
            <person name="Lamendella R."/>
        </authorList>
    </citation>
    <scope>NUCLEOTIDE SEQUENCE [LARGE SCALE GENOMIC DNA]</scope>
    <source>
        <strain evidence="2 3">NG-13</strain>
    </source>
</reference>
<protein>
    <submittedName>
        <fullName evidence="2">Ubiquinone/menaquinone biosynthesis C-methylase UbiE</fullName>
    </submittedName>
</protein>
<gene>
    <name evidence="2" type="ORF">DET54_102415</name>
</gene>
<comment type="caution">
    <text evidence="2">The sequence shown here is derived from an EMBL/GenBank/DDBJ whole genome shotgun (WGS) entry which is preliminary data.</text>
</comment>
<evidence type="ECO:0000259" key="1">
    <source>
        <dbReference type="Pfam" id="PF08241"/>
    </source>
</evidence>
<dbReference type="PANTHER" id="PTHR42912">
    <property type="entry name" value="METHYLTRANSFERASE"/>
    <property type="match status" value="1"/>
</dbReference>
<dbReference type="InterPro" id="IPR050508">
    <property type="entry name" value="Methyltransf_Superfamily"/>
</dbReference>
<keyword evidence="2" id="KW-0830">Ubiquinone</keyword>
<dbReference type="Proteomes" id="UP000248827">
    <property type="component" value="Unassembled WGS sequence"/>
</dbReference>
<dbReference type="PANTHER" id="PTHR42912:SF80">
    <property type="entry name" value="METHYLTRANSFERASE DOMAIN-CONTAINING PROTEIN"/>
    <property type="match status" value="1"/>
</dbReference>
<dbReference type="RefSeq" id="WP_181458386.1">
    <property type="nucleotide sequence ID" value="NZ_QLLI01000002.1"/>
</dbReference>
<dbReference type="CDD" id="cd02440">
    <property type="entry name" value="AdoMet_MTases"/>
    <property type="match status" value="1"/>
</dbReference>
<feature type="domain" description="Methyltransferase type 11" evidence="1">
    <location>
        <begin position="53"/>
        <end position="150"/>
    </location>
</feature>
<evidence type="ECO:0000313" key="2">
    <source>
        <dbReference type="EMBL" id="RAJ00928.1"/>
    </source>
</evidence>
<dbReference type="SUPFAM" id="SSF53335">
    <property type="entry name" value="S-adenosyl-L-methionine-dependent methyltransferases"/>
    <property type="match status" value="1"/>
</dbReference>
<dbReference type="InterPro" id="IPR013216">
    <property type="entry name" value="Methyltransf_11"/>
</dbReference>
<evidence type="ECO:0000313" key="3">
    <source>
        <dbReference type="Proteomes" id="UP000248827"/>
    </source>
</evidence>
<proteinExistence type="predicted"/>
<dbReference type="Pfam" id="PF08241">
    <property type="entry name" value="Methyltransf_11"/>
    <property type="match status" value="1"/>
</dbReference>